<keyword evidence="4 8" id="KW-0812">Transmembrane</keyword>
<keyword evidence="11" id="KW-1185">Reference proteome</keyword>
<dbReference type="InterPro" id="IPR026392">
    <property type="entry name" value="Exo/Archaeosortase_dom"/>
</dbReference>
<evidence type="ECO:0000256" key="8">
    <source>
        <dbReference type="SAM" id="Phobius"/>
    </source>
</evidence>
<keyword evidence="3" id="KW-0645">Protease</keyword>
<evidence type="ECO:0000259" key="9">
    <source>
        <dbReference type="Pfam" id="PF11984"/>
    </source>
</evidence>
<evidence type="ECO:0000256" key="2">
    <source>
        <dbReference type="ARBA" id="ARBA00022475"/>
    </source>
</evidence>
<dbReference type="InterPro" id="IPR013426">
    <property type="entry name" value="EpsH-like"/>
</dbReference>
<reference evidence="11" key="1">
    <citation type="submission" date="2016-10" db="EMBL/GenBank/DDBJ databases">
        <authorList>
            <person name="Varghese N."/>
            <person name="Submissions S."/>
        </authorList>
    </citation>
    <scope>NUCLEOTIDE SEQUENCE [LARGE SCALE GENOMIC DNA]</scope>
    <source>
        <strain evidence="11">DSM 25157</strain>
    </source>
</reference>
<evidence type="ECO:0000313" key="10">
    <source>
        <dbReference type="EMBL" id="SEA67364.1"/>
    </source>
</evidence>
<dbReference type="EMBL" id="FNQJ01000022">
    <property type="protein sequence ID" value="SEA67364.1"/>
    <property type="molecule type" value="Genomic_DNA"/>
</dbReference>
<feature type="transmembrane region" description="Helical" evidence="8">
    <location>
        <begin position="254"/>
        <end position="275"/>
    </location>
</feature>
<evidence type="ECO:0000256" key="1">
    <source>
        <dbReference type="ARBA" id="ARBA00004651"/>
    </source>
</evidence>
<proteinExistence type="predicted"/>
<dbReference type="NCBIfam" id="TIGR02602">
    <property type="entry name" value="8TM_EpsH"/>
    <property type="match status" value="1"/>
</dbReference>
<feature type="transmembrane region" description="Helical" evidence="8">
    <location>
        <begin position="214"/>
        <end position="234"/>
    </location>
</feature>
<keyword evidence="7 8" id="KW-0472">Membrane</keyword>
<dbReference type="NCBIfam" id="TIGR04178">
    <property type="entry name" value="exo_archaeo"/>
    <property type="match status" value="1"/>
</dbReference>
<gene>
    <name evidence="10" type="ORF">SAMN05421875_12248</name>
</gene>
<dbReference type="Pfam" id="PF11984">
    <property type="entry name" value="DUF3485"/>
    <property type="match status" value="1"/>
</dbReference>
<dbReference type="InterPro" id="IPR017540">
    <property type="entry name" value="Exosortase-1"/>
</dbReference>
<evidence type="ECO:0000256" key="4">
    <source>
        <dbReference type="ARBA" id="ARBA00022692"/>
    </source>
</evidence>
<evidence type="ECO:0000256" key="3">
    <source>
        <dbReference type="ARBA" id="ARBA00022670"/>
    </source>
</evidence>
<dbReference type="NCBIfam" id="TIGR02914">
    <property type="entry name" value="EpsI_fam"/>
    <property type="match status" value="1"/>
</dbReference>
<dbReference type="AlphaFoldDB" id="A0A1H4D3R7"/>
<comment type="subcellular location">
    <subcellularLocation>
        <location evidence="1">Cell membrane</location>
        <topology evidence="1">Multi-pass membrane protein</topology>
    </subcellularLocation>
</comment>
<name>A0A1H4D3R7_9BURK</name>
<organism evidence="10 11">
    <name type="scientific">Acidovorax soli</name>
    <dbReference type="NCBI Taxonomy" id="592050"/>
    <lineage>
        <taxon>Bacteria</taxon>
        <taxon>Pseudomonadati</taxon>
        <taxon>Pseudomonadota</taxon>
        <taxon>Betaproteobacteria</taxon>
        <taxon>Burkholderiales</taxon>
        <taxon>Comamonadaceae</taxon>
        <taxon>Acidovorax</taxon>
    </lineage>
</organism>
<dbReference type="InterPro" id="IPR014263">
    <property type="entry name" value="Methanolan_biosynth_EpsI"/>
</dbReference>
<dbReference type="GO" id="GO:0005886">
    <property type="term" value="C:plasma membrane"/>
    <property type="evidence" value="ECO:0007669"/>
    <property type="project" value="UniProtKB-SubCell"/>
</dbReference>
<dbReference type="Pfam" id="PF09721">
    <property type="entry name" value="Exosortase_EpsH"/>
    <property type="match status" value="1"/>
</dbReference>
<dbReference type="Proteomes" id="UP000199002">
    <property type="component" value="Unassembled WGS sequence"/>
</dbReference>
<keyword evidence="2" id="KW-1003">Cell membrane</keyword>
<dbReference type="GeneID" id="34231753"/>
<dbReference type="GO" id="GO:0006508">
    <property type="term" value="P:proteolysis"/>
    <property type="evidence" value="ECO:0007669"/>
    <property type="project" value="UniProtKB-KW"/>
</dbReference>
<protein>
    <submittedName>
        <fullName evidence="10">Exosortase A</fullName>
    </submittedName>
</protein>
<accession>A0A1H4D3R7</accession>
<keyword evidence="5" id="KW-0378">Hydrolase</keyword>
<evidence type="ECO:0000256" key="6">
    <source>
        <dbReference type="ARBA" id="ARBA00022989"/>
    </source>
</evidence>
<dbReference type="InterPro" id="IPR019127">
    <property type="entry name" value="Exosortase"/>
</dbReference>
<evidence type="ECO:0000256" key="7">
    <source>
        <dbReference type="ARBA" id="ARBA00023136"/>
    </source>
</evidence>
<feature type="transmembrane region" description="Helical" evidence="8">
    <location>
        <begin position="301"/>
        <end position="321"/>
    </location>
</feature>
<feature type="transmembrane region" description="Helical" evidence="8">
    <location>
        <begin position="104"/>
        <end position="123"/>
    </location>
</feature>
<feature type="transmembrane region" description="Helical" evidence="8">
    <location>
        <begin position="189"/>
        <end position="207"/>
    </location>
</feature>
<dbReference type="NCBIfam" id="TIGR03109">
    <property type="entry name" value="exosort_XrtA"/>
    <property type="match status" value="1"/>
</dbReference>
<evidence type="ECO:0000313" key="11">
    <source>
        <dbReference type="Proteomes" id="UP000199002"/>
    </source>
</evidence>
<feature type="domain" description="Methanolan biosynthesis EpsI" evidence="9">
    <location>
        <begin position="307"/>
        <end position="512"/>
    </location>
</feature>
<keyword evidence="6 8" id="KW-1133">Transmembrane helix</keyword>
<dbReference type="RefSeq" id="WP_244273698.1">
    <property type="nucleotide sequence ID" value="NZ_CAXIQW010000042.1"/>
</dbReference>
<evidence type="ECO:0000256" key="5">
    <source>
        <dbReference type="ARBA" id="ARBA00022801"/>
    </source>
</evidence>
<feature type="transmembrane region" description="Helical" evidence="8">
    <location>
        <begin position="16"/>
        <end position="34"/>
    </location>
</feature>
<feature type="transmembrane region" description="Helical" evidence="8">
    <location>
        <begin position="46"/>
        <end position="62"/>
    </location>
</feature>
<dbReference type="STRING" id="592050.SAMN05421875_12248"/>
<feature type="transmembrane region" description="Helical" evidence="8">
    <location>
        <begin position="78"/>
        <end position="98"/>
    </location>
</feature>
<sequence>MTGRTQLIPGHWRRPLAALVLLHAVILIAYWHSAWGMAMIWARSDTYAHGFVVPIISLWLVWRQRAVLAPMVPRPGRLAWLLMAGAAALWLAGDLVAVNAATQLALVTLIVLSVPAVCGWRVARALAFPLGFLFFAVPIGDFLLPRLMEWTADFTVMALRASGIPVYREGLQFIVPSGAWSVVEACSGIRYLIASVTVGCLFAYLSYQGTRKRMVFMVVAILVPLVANWVRAYLIVMLGHLSGNTIATGVDHLVYGWLFFGIVIGVMFLIGARWVDPAPSASQAMVPAGRVEGSIPKGTPWLALVLAFSVVLAPHGLLAAMDLGTQAKPVQLVAPVVAAPWHATAMPPSHWLPAFEHASDTLDMGLTDGQNQPLGLHVSYYRQQDYQRKLVSSESVLVKSQDPVWARVASGSVNARLQGRPLRVASAVLRQHAPGTVADAQRLLAWRFYWVRGTFTASDYAGKIQGALGRISGWGDDGAHIVIYTPLSDAKESEIDASARLQSYLDSQGDALVAALEQTRGRD</sequence>
<dbReference type="GO" id="GO:0008233">
    <property type="term" value="F:peptidase activity"/>
    <property type="evidence" value="ECO:0007669"/>
    <property type="project" value="UniProtKB-KW"/>
</dbReference>
<feature type="transmembrane region" description="Helical" evidence="8">
    <location>
        <begin position="130"/>
        <end position="148"/>
    </location>
</feature>